<dbReference type="HAMAP" id="MF_00161">
    <property type="entry name" value="LspA"/>
    <property type="match status" value="1"/>
</dbReference>
<dbReference type="STRING" id="1123755.SAMN05444714_2545"/>
<keyword evidence="2 9" id="KW-1003">Cell membrane</keyword>
<gene>
    <name evidence="9" type="primary">lspA</name>
    <name evidence="12" type="ORF">SAMN05444714_2545</name>
</gene>
<dbReference type="Pfam" id="PF01252">
    <property type="entry name" value="Peptidase_A8"/>
    <property type="match status" value="1"/>
</dbReference>
<comment type="caution">
    <text evidence="9">Lacks conserved residue(s) required for the propagation of feature annotation.</text>
</comment>
<evidence type="ECO:0000256" key="8">
    <source>
        <dbReference type="ARBA" id="ARBA00023136"/>
    </source>
</evidence>
<evidence type="ECO:0000256" key="7">
    <source>
        <dbReference type="ARBA" id="ARBA00022989"/>
    </source>
</evidence>
<keyword evidence="4 9" id="KW-0812">Transmembrane</keyword>
<evidence type="ECO:0000256" key="4">
    <source>
        <dbReference type="ARBA" id="ARBA00022692"/>
    </source>
</evidence>
<organism evidence="12 13">
    <name type="scientific">Yoonia litorea</name>
    <dbReference type="NCBI Taxonomy" id="1123755"/>
    <lineage>
        <taxon>Bacteria</taxon>
        <taxon>Pseudomonadati</taxon>
        <taxon>Pseudomonadota</taxon>
        <taxon>Alphaproteobacteria</taxon>
        <taxon>Rhodobacterales</taxon>
        <taxon>Paracoccaceae</taxon>
        <taxon>Yoonia</taxon>
    </lineage>
</organism>
<dbReference type="EMBL" id="FOZM01000002">
    <property type="protein sequence ID" value="SFS20249.1"/>
    <property type="molecule type" value="Genomic_DNA"/>
</dbReference>
<dbReference type="PRINTS" id="PR00781">
    <property type="entry name" value="LIPOSIGPTASE"/>
</dbReference>
<comment type="catalytic activity">
    <reaction evidence="9 10">
        <text>Release of signal peptides from bacterial membrane prolipoproteins. Hydrolyzes -Xaa-Yaa-Zaa-|-(S,diacylglyceryl)Cys-, in which Xaa is hydrophobic (preferably Leu), and Yaa (Ala or Ser) and Zaa (Gly or Ala) have small, neutral side chains.</text>
        <dbReference type="EC" id="3.4.23.36"/>
    </reaction>
</comment>
<evidence type="ECO:0000256" key="10">
    <source>
        <dbReference type="RuleBase" id="RU000594"/>
    </source>
</evidence>
<accession>A0A1I6MX54</accession>
<feature type="transmembrane region" description="Helical" evidence="9">
    <location>
        <begin position="76"/>
        <end position="94"/>
    </location>
</feature>
<dbReference type="GO" id="GO:0004190">
    <property type="term" value="F:aspartic-type endopeptidase activity"/>
    <property type="evidence" value="ECO:0007669"/>
    <property type="project" value="UniProtKB-UniRule"/>
</dbReference>
<feature type="transmembrane region" description="Helical" evidence="9">
    <location>
        <begin position="101"/>
        <end position="121"/>
    </location>
</feature>
<dbReference type="OrthoDB" id="9810259at2"/>
<keyword evidence="13" id="KW-1185">Reference proteome</keyword>
<comment type="subcellular location">
    <subcellularLocation>
        <location evidence="9">Cell membrane</location>
        <topology evidence="9">Multi-pass membrane protein</topology>
    </subcellularLocation>
</comment>
<dbReference type="PROSITE" id="PS00855">
    <property type="entry name" value="SPASE_II"/>
    <property type="match status" value="1"/>
</dbReference>
<evidence type="ECO:0000256" key="5">
    <source>
        <dbReference type="ARBA" id="ARBA00022750"/>
    </source>
</evidence>
<evidence type="ECO:0000313" key="12">
    <source>
        <dbReference type="EMBL" id="SFS20249.1"/>
    </source>
</evidence>
<sequence length="168" mass="18807">MRLMTWTAIWIFFLDQVIKFHVLFNVFGLQWQDVRVPTGQLPYPPPVEVFPPFLVLTMAWNRGVNFGLFAEFDMRWVLIGVAFAISIAVVWWLRRSGGSKWVYLSGGLLIGGAMGNVIDRIFYGAVADFLNMSCCGISNPYAFNVADISIFLGAIGLAFLSDDKKKAA</sequence>
<protein>
    <recommendedName>
        <fullName evidence="9">Lipoprotein signal peptidase</fullName>
        <ecNumber evidence="9">3.4.23.36</ecNumber>
    </recommendedName>
    <alternativeName>
        <fullName evidence="9">Prolipoprotein signal peptidase</fullName>
    </alternativeName>
    <alternativeName>
        <fullName evidence="9">Signal peptidase II</fullName>
        <shortName evidence="9">SPase II</shortName>
    </alternativeName>
</protein>
<comment type="pathway">
    <text evidence="9">Protein modification; lipoprotein biosynthesis (signal peptide cleavage).</text>
</comment>
<keyword evidence="5 9" id="KW-0064">Aspartyl protease</keyword>
<dbReference type="GO" id="GO:0005886">
    <property type="term" value="C:plasma membrane"/>
    <property type="evidence" value="ECO:0007669"/>
    <property type="project" value="UniProtKB-SubCell"/>
</dbReference>
<dbReference type="EC" id="3.4.23.36" evidence="9"/>
<comment type="similarity">
    <text evidence="1 9 11">Belongs to the peptidase A8 family.</text>
</comment>
<evidence type="ECO:0000256" key="6">
    <source>
        <dbReference type="ARBA" id="ARBA00022801"/>
    </source>
</evidence>
<keyword evidence="8 9" id="KW-0472">Membrane</keyword>
<evidence type="ECO:0000256" key="3">
    <source>
        <dbReference type="ARBA" id="ARBA00022670"/>
    </source>
</evidence>
<comment type="function">
    <text evidence="9 10">This protein specifically catalyzes the removal of signal peptides from prolipoproteins.</text>
</comment>
<dbReference type="PANTHER" id="PTHR33695">
    <property type="entry name" value="LIPOPROTEIN SIGNAL PEPTIDASE"/>
    <property type="match status" value="1"/>
</dbReference>
<dbReference type="Proteomes" id="UP000198926">
    <property type="component" value="Unassembled WGS sequence"/>
</dbReference>
<keyword evidence="6 9" id="KW-0378">Hydrolase</keyword>
<dbReference type="PANTHER" id="PTHR33695:SF1">
    <property type="entry name" value="LIPOPROTEIN SIGNAL PEPTIDASE"/>
    <property type="match status" value="1"/>
</dbReference>
<dbReference type="UniPathway" id="UPA00665"/>
<keyword evidence="7 9" id="KW-1133">Transmembrane helix</keyword>
<dbReference type="RefSeq" id="WP_090209058.1">
    <property type="nucleotide sequence ID" value="NZ_FOZM01000002.1"/>
</dbReference>
<feature type="active site" evidence="9">
    <location>
        <position position="147"/>
    </location>
</feature>
<keyword evidence="3 9" id="KW-0645">Protease</keyword>
<dbReference type="NCBIfam" id="TIGR00077">
    <property type="entry name" value="lspA"/>
    <property type="match status" value="1"/>
</dbReference>
<feature type="active site" evidence="9">
    <location>
        <position position="128"/>
    </location>
</feature>
<evidence type="ECO:0000256" key="2">
    <source>
        <dbReference type="ARBA" id="ARBA00022475"/>
    </source>
</evidence>
<name>A0A1I6MX54_9RHOB</name>
<reference evidence="12 13" key="1">
    <citation type="submission" date="2016-10" db="EMBL/GenBank/DDBJ databases">
        <authorList>
            <person name="de Groot N.N."/>
        </authorList>
    </citation>
    <scope>NUCLEOTIDE SEQUENCE [LARGE SCALE GENOMIC DNA]</scope>
    <source>
        <strain evidence="12 13">DSM 29433</strain>
    </source>
</reference>
<evidence type="ECO:0000313" key="13">
    <source>
        <dbReference type="Proteomes" id="UP000198926"/>
    </source>
</evidence>
<evidence type="ECO:0000256" key="1">
    <source>
        <dbReference type="ARBA" id="ARBA00006139"/>
    </source>
</evidence>
<dbReference type="InterPro" id="IPR001872">
    <property type="entry name" value="Peptidase_A8"/>
</dbReference>
<dbReference type="AlphaFoldDB" id="A0A1I6MX54"/>
<evidence type="ECO:0000256" key="11">
    <source>
        <dbReference type="RuleBase" id="RU004181"/>
    </source>
</evidence>
<evidence type="ECO:0000256" key="9">
    <source>
        <dbReference type="HAMAP-Rule" id="MF_00161"/>
    </source>
</evidence>
<feature type="transmembrane region" description="Helical" evidence="9">
    <location>
        <begin position="141"/>
        <end position="160"/>
    </location>
</feature>
<proteinExistence type="inferred from homology"/>
<dbReference type="GO" id="GO:0006508">
    <property type="term" value="P:proteolysis"/>
    <property type="evidence" value="ECO:0007669"/>
    <property type="project" value="UniProtKB-KW"/>
</dbReference>